<gene>
    <name evidence="1" type="ORF">P5F74_12755</name>
</gene>
<name>A0ABU6NMQ5_9BACI</name>
<dbReference type="Proteomes" id="UP001341820">
    <property type="component" value="Unassembled WGS sequence"/>
</dbReference>
<dbReference type="RefSeq" id="WP_328237727.1">
    <property type="nucleotide sequence ID" value="NZ_JAROAS010000024.1"/>
</dbReference>
<proteinExistence type="predicted"/>
<keyword evidence="2" id="KW-1185">Reference proteome</keyword>
<comment type="caution">
    <text evidence="1">The sequence shown here is derived from an EMBL/GenBank/DDBJ whole genome shotgun (WGS) entry which is preliminary data.</text>
</comment>
<organism evidence="1 2">
    <name type="scientific">Shouchella miscanthi</name>
    <dbReference type="NCBI Taxonomy" id="2598861"/>
    <lineage>
        <taxon>Bacteria</taxon>
        <taxon>Bacillati</taxon>
        <taxon>Bacillota</taxon>
        <taxon>Bacilli</taxon>
        <taxon>Bacillales</taxon>
        <taxon>Bacillaceae</taxon>
        <taxon>Shouchella</taxon>
    </lineage>
</organism>
<evidence type="ECO:0000313" key="1">
    <source>
        <dbReference type="EMBL" id="MED4129009.1"/>
    </source>
</evidence>
<dbReference type="EMBL" id="JAROAS010000024">
    <property type="protein sequence ID" value="MED4129009.1"/>
    <property type="molecule type" value="Genomic_DNA"/>
</dbReference>
<sequence>MQIETFLANTNSFENEYLSITDLNESFISINSEKAFSVLNNLLTENKGKFLNGTIVIQSNYKTFLTFVDWDDLDLMWPAVLRMTLEFLENGQEGTTEHFSNGLELGIKLIQPIKDKKVLFSVKRSSAFFNQGIDLPIEKENKGVIELNTFLNTVIKSAEDYLNFRDLDGRSHNLSAAKSELEEIKEIIKSLV</sequence>
<evidence type="ECO:0000313" key="2">
    <source>
        <dbReference type="Proteomes" id="UP001341820"/>
    </source>
</evidence>
<accession>A0ABU6NMQ5</accession>
<protein>
    <submittedName>
        <fullName evidence="1">Uncharacterized protein</fullName>
    </submittedName>
</protein>
<reference evidence="1 2" key="1">
    <citation type="submission" date="2023-03" db="EMBL/GenBank/DDBJ databases">
        <title>Bacillus Genome Sequencing.</title>
        <authorList>
            <person name="Dunlap C."/>
        </authorList>
    </citation>
    <scope>NUCLEOTIDE SEQUENCE [LARGE SCALE GENOMIC DNA]</scope>
    <source>
        <strain evidence="1 2">B-4107</strain>
    </source>
</reference>